<dbReference type="AlphaFoldDB" id="A0A937JXX0"/>
<protein>
    <submittedName>
        <fullName evidence="2">ATP-binding protein</fullName>
    </submittedName>
</protein>
<dbReference type="InterPro" id="IPR002761">
    <property type="entry name" value="Diphthami_syn_dom"/>
</dbReference>
<keyword evidence="2" id="KW-0547">Nucleotide-binding</keyword>
<evidence type="ECO:0000313" key="3">
    <source>
        <dbReference type="Proteomes" id="UP000659388"/>
    </source>
</evidence>
<accession>A0A937JXX0</accession>
<keyword evidence="3" id="KW-1185">Reference proteome</keyword>
<gene>
    <name evidence="2" type="ORF">JL102_02955</name>
</gene>
<sequence>MLALDRLVGSDEYQVHHLHTVIDAELKRVGLHGVPEVLIEKQADALGFPLHKLYLHKDDSHATYEKLISGYIDQLKADGVELIMYGDIFLEDLKAFRDTKLAGAGMQGVYPLWKESSHDLINEFLSKGYKTRVCAADKKHFRASQVGKEISQDWLRQVPEQVDVCGENGEFHSFVYDGPLFSAPVVHQLGEVVEKTYTFNVKNEDGSVSEHKSSFYFASLY</sequence>
<dbReference type="Gene3D" id="3.40.50.620">
    <property type="entry name" value="HUPs"/>
    <property type="match status" value="1"/>
</dbReference>
<dbReference type="Pfam" id="PF01902">
    <property type="entry name" value="Diphthami_syn_2"/>
    <property type="match status" value="1"/>
</dbReference>
<evidence type="ECO:0000313" key="2">
    <source>
        <dbReference type="EMBL" id="MBL3655074.1"/>
    </source>
</evidence>
<reference evidence="2" key="1">
    <citation type="submission" date="2021-01" db="EMBL/GenBank/DDBJ databases">
        <title>Fulvivirga kasyanovii gen. nov., sp nov., a novel member of the phylum Bacteroidetes isolated from seawater in a mussel farm.</title>
        <authorList>
            <person name="Zhao L.-H."/>
            <person name="Wang Z.-J."/>
        </authorList>
    </citation>
    <scope>NUCLEOTIDE SEQUENCE</scope>
    <source>
        <strain evidence="2">2943</strain>
    </source>
</reference>
<feature type="domain" description="Diphthamide synthase" evidence="1">
    <location>
        <begin position="11"/>
        <end position="184"/>
    </location>
</feature>
<name>A0A937JXX0_9BACT</name>
<dbReference type="SUPFAM" id="SSF52402">
    <property type="entry name" value="Adenine nucleotide alpha hydrolases-like"/>
    <property type="match status" value="1"/>
</dbReference>
<dbReference type="Gene3D" id="3.90.1490.10">
    <property type="entry name" value="putative n-type atp pyrophosphatase, domain 2"/>
    <property type="match status" value="1"/>
</dbReference>
<dbReference type="EMBL" id="JAESIY010000001">
    <property type="protein sequence ID" value="MBL3655074.1"/>
    <property type="molecule type" value="Genomic_DNA"/>
</dbReference>
<organism evidence="2 3">
    <name type="scientific">Fulvivirga sediminis</name>
    <dbReference type="NCBI Taxonomy" id="2803949"/>
    <lineage>
        <taxon>Bacteria</taxon>
        <taxon>Pseudomonadati</taxon>
        <taxon>Bacteroidota</taxon>
        <taxon>Cytophagia</taxon>
        <taxon>Cytophagales</taxon>
        <taxon>Fulvivirgaceae</taxon>
        <taxon>Fulvivirga</taxon>
    </lineage>
</organism>
<dbReference type="InterPro" id="IPR014729">
    <property type="entry name" value="Rossmann-like_a/b/a_fold"/>
</dbReference>
<proteinExistence type="predicted"/>
<dbReference type="GO" id="GO:0005524">
    <property type="term" value="F:ATP binding"/>
    <property type="evidence" value="ECO:0007669"/>
    <property type="project" value="UniProtKB-KW"/>
</dbReference>
<keyword evidence="2" id="KW-0067">ATP-binding</keyword>
<dbReference type="Proteomes" id="UP000659388">
    <property type="component" value="Unassembled WGS sequence"/>
</dbReference>
<evidence type="ECO:0000259" key="1">
    <source>
        <dbReference type="Pfam" id="PF01902"/>
    </source>
</evidence>
<comment type="caution">
    <text evidence="2">The sequence shown here is derived from an EMBL/GenBank/DDBJ whole genome shotgun (WGS) entry which is preliminary data.</text>
</comment>